<evidence type="ECO:0000256" key="2">
    <source>
        <dbReference type="ARBA" id="ARBA00006370"/>
    </source>
</evidence>
<evidence type="ECO:0000256" key="7">
    <source>
        <dbReference type="ARBA" id="ARBA00023055"/>
    </source>
</evidence>
<dbReference type="SMART" id="SM00737">
    <property type="entry name" value="ML"/>
    <property type="match status" value="1"/>
</dbReference>
<dbReference type="CDD" id="cd00917">
    <property type="entry name" value="PG-PI_TP"/>
    <property type="match status" value="1"/>
</dbReference>
<dbReference type="EMBL" id="PJQD01000018">
    <property type="protein sequence ID" value="POY75239.1"/>
    <property type="molecule type" value="Genomic_DNA"/>
</dbReference>
<sequence length="213" mass="23056">MLLKATAAIALLSSAVFAAPAQYDQGAARPQVVLSGARQAALNWGADKLSKLGDNGEMHAMTQWGWTDCGLANDDPLKIESLQVTPDPPKPGRNLTINATGKVSKRIEVSDPHRLLTSEYPMQKGTSADVTVKLGLIKLLTKRFDLCEELVNIKSSLQCPIEPGTHDFTASVDLPAEIPRAKFVVSAKIITPDDTEETGCLDLWINFLVPDQH</sequence>
<proteinExistence type="inferred from homology"/>
<comment type="function">
    <text evidence="1">Catalyzes the intermembrane transfer of phosphatidylglycerol and phosphatidylinositol.</text>
</comment>
<dbReference type="AlphaFoldDB" id="A0A2S5BEP7"/>
<evidence type="ECO:0000256" key="3">
    <source>
        <dbReference type="ARBA" id="ARBA00011245"/>
    </source>
</evidence>
<dbReference type="OrthoDB" id="6409159at2759"/>
<dbReference type="InterPro" id="IPR036846">
    <property type="entry name" value="GM2-AP_sf"/>
</dbReference>
<keyword evidence="7" id="KW-0445">Lipid transport</keyword>
<reference evidence="10 11" key="1">
    <citation type="journal article" date="2018" name="Front. Microbiol.">
        <title>Prospects for Fungal Bioremediation of Acidic Radioactive Waste Sites: Characterization and Genome Sequence of Rhodotorula taiwanensis MD1149.</title>
        <authorList>
            <person name="Tkavc R."/>
            <person name="Matrosova V.Y."/>
            <person name="Grichenko O.E."/>
            <person name="Gostincar C."/>
            <person name="Volpe R.P."/>
            <person name="Klimenkova P."/>
            <person name="Gaidamakova E.K."/>
            <person name="Zhou C.E."/>
            <person name="Stewart B.J."/>
            <person name="Lyman M.G."/>
            <person name="Malfatti S.A."/>
            <person name="Rubinfeld B."/>
            <person name="Courtot M."/>
            <person name="Singh J."/>
            <person name="Dalgard C.L."/>
            <person name="Hamilton T."/>
            <person name="Frey K.G."/>
            <person name="Gunde-Cimerman N."/>
            <person name="Dugan L."/>
            <person name="Daly M.J."/>
        </authorList>
    </citation>
    <scope>NUCLEOTIDE SEQUENCE [LARGE SCALE GENOMIC DNA]</scope>
    <source>
        <strain evidence="10 11">MD1149</strain>
    </source>
</reference>
<keyword evidence="6 8" id="KW-0732">Signal</keyword>
<feature type="chain" id="PRO_5015480113" description="Phosphatidylglycerol/phosphatidylinositol transfer protein" evidence="8">
    <location>
        <begin position="19"/>
        <end position="213"/>
    </location>
</feature>
<dbReference type="STRING" id="741276.A0A2S5BEP7"/>
<dbReference type="InterPro" id="IPR033917">
    <property type="entry name" value="ML_PG-PI_TP"/>
</dbReference>
<comment type="caution">
    <text evidence="10">The sequence shown here is derived from an EMBL/GenBank/DDBJ whole genome shotgun (WGS) entry which is preliminary data.</text>
</comment>
<organism evidence="10 11">
    <name type="scientific">Rhodotorula taiwanensis</name>
    <dbReference type="NCBI Taxonomy" id="741276"/>
    <lineage>
        <taxon>Eukaryota</taxon>
        <taxon>Fungi</taxon>
        <taxon>Dikarya</taxon>
        <taxon>Basidiomycota</taxon>
        <taxon>Pucciniomycotina</taxon>
        <taxon>Microbotryomycetes</taxon>
        <taxon>Sporidiobolales</taxon>
        <taxon>Sporidiobolaceae</taxon>
        <taxon>Rhodotorula</taxon>
    </lineage>
</organism>
<dbReference type="SUPFAM" id="SSF81296">
    <property type="entry name" value="E set domains"/>
    <property type="match status" value="1"/>
</dbReference>
<dbReference type="Gene3D" id="2.70.220.10">
    <property type="entry name" value="Ganglioside GM2 activator"/>
    <property type="match status" value="1"/>
</dbReference>
<dbReference type="PANTHER" id="PTHR11306">
    <property type="entry name" value="NIEMANN PICK TYPE C2 PROTEIN NPC2-RELATED"/>
    <property type="match status" value="1"/>
</dbReference>
<evidence type="ECO:0000256" key="6">
    <source>
        <dbReference type="ARBA" id="ARBA00022729"/>
    </source>
</evidence>
<feature type="domain" description="MD-2-related lipid-recognition" evidence="9">
    <location>
        <begin position="66"/>
        <end position="205"/>
    </location>
</feature>
<dbReference type="GO" id="GO:0032366">
    <property type="term" value="P:intracellular sterol transport"/>
    <property type="evidence" value="ECO:0007669"/>
    <property type="project" value="InterPro"/>
</dbReference>
<keyword evidence="5" id="KW-0813">Transport</keyword>
<dbReference type="GO" id="GO:0032934">
    <property type="term" value="F:sterol binding"/>
    <property type="evidence" value="ECO:0007669"/>
    <property type="project" value="InterPro"/>
</dbReference>
<comment type="subunit">
    <text evidence="3">Monomer.</text>
</comment>
<gene>
    <name evidence="10" type="ORF">BMF94_1609</name>
</gene>
<name>A0A2S5BEP7_9BASI</name>
<dbReference type="InterPro" id="IPR014756">
    <property type="entry name" value="Ig_E-set"/>
</dbReference>
<evidence type="ECO:0000256" key="8">
    <source>
        <dbReference type="SAM" id="SignalP"/>
    </source>
</evidence>
<evidence type="ECO:0000259" key="9">
    <source>
        <dbReference type="SMART" id="SM00737"/>
    </source>
</evidence>
<evidence type="ECO:0000256" key="4">
    <source>
        <dbReference type="ARBA" id="ARBA00016056"/>
    </source>
</evidence>
<accession>A0A2S5BEP7</accession>
<comment type="similarity">
    <text evidence="2">Belongs to the NPC2 family.</text>
</comment>
<dbReference type="Proteomes" id="UP000237144">
    <property type="component" value="Unassembled WGS sequence"/>
</dbReference>
<evidence type="ECO:0000256" key="5">
    <source>
        <dbReference type="ARBA" id="ARBA00022448"/>
    </source>
</evidence>
<evidence type="ECO:0000313" key="10">
    <source>
        <dbReference type="EMBL" id="POY75239.1"/>
    </source>
</evidence>
<dbReference type="InterPro" id="IPR039670">
    <property type="entry name" value="NPC2-like"/>
</dbReference>
<dbReference type="InterPro" id="IPR003172">
    <property type="entry name" value="ML_dom"/>
</dbReference>
<feature type="signal peptide" evidence="8">
    <location>
        <begin position="1"/>
        <end position="18"/>
    </location>
</feature>
<protein>
    <recommendedName>
        <fullName evidence="4">Phosphatidylglycerol/phosphatidylinositol transfer protein</fullName>
    </recommendedName>
</protein>
<keyword evidence="11" id="KW-1185">Reference proteome</keyword>
<evidence type="ECO:0000256" key="1">
    <source>
        <dbReference type="ARBA" id="ARBA00002053"/>
    </source>
</evidence>
<evidence type="ECO:0000313" key="11">
    <source>
        <dbReference type="Proteomes" id="UP000237144"/>
    </source>
</evidence>
<dbReference type="PANTHER" id="PTHR11306:SF0">
    <property type="entry name" value="PHOSPHATIDYLGLYCEROL_PHOSPHATIDYLINOSITOL TRANSFER PROTEIN"/>
    <property type="match status" value="1"/>
</dbReference>
<dbReference type="Pfam" id="PF02221">
    <property type="entry name" value="E1_DerP2_DerF2"/>
    <property type="match status" value="2"/>
</dbReference>